<dbReference type="EMBL" id="VSSQ01034550">
    <property type="protein sequence ID" value="MPM86533.1"/>
    <property type="molecule type" value="Genomic_DNA"/>
</dbReference>
<name>A0A645DC72_9ZZZZ</name>
<reference evidence="7" key="1">
    <citation type="submission" date="2019-08" db="EMBL/GenBank/DDBJ databases">
        <authorList>
            <person name="Kucharzyk K."/>
            <person name="Murdoch R.W."/>
            <person name="Higgins S."/>
            <person name="Loffler F."/>
        </authorList>
    </citation>
    <scope>NUCLEOTIDE SEQUENCE</scope>
</reference>
<dbReference type="PROSITE" id="PS50267">
    <property type="entry name" value="NA_NEUROTRAN_SYMP_3"/>
    <property type="match status" value="1"/>
</dbReference>
<organism evidence="7">
    <name type="scientific">bioreactor metagenome</name>
    <dbReference type="NCBI Taxonomy" id="1076179"/>
    <lineage>
        <taxon>unclassified sequences</taxon>
        <taxon>metagenomes</taxon>
        <taxon>ecological metagenomes</taxon>
    </lineage>
</organism>
<sequence length="142" mass="15319">MMGWVLSYLIKSVSGQLIGSDTIAMFSQVSNGSVLTVVLFIFSVVLGAAIIYKGVGGSIEKANKILMPSIIVILAYLSIRCIMLPGGLTGFNKLFEIDPTYFGKADTWLQALSQSAWSVGPGWGFILVYAIYSPQKQDVALM</sequence>
<dbReference type="AlphaFoldDB" id="A0A645DC72"/>
<keyword evidence="5 6" id="KW-0472">Membrane</keyword>
<evidence type="ECO:0000256" key="3">
    <source>
        <dbReference type="ARBA" id="ARBA00022692"/>
    </source>
</evidence>
<dbReference type="SUPFAM" id="SSF161070">
    <property type="entry name" value="SNF-like"/>
    <property type="match status" value="1"/>
</dbReference>
<dbReference type="PANTHER" id="PTHR42948:SF1">
    <property type="entry name" value="TRANSPORTER"/>
    <property type="match status" value="1"/>
</dbReference>
<protein>
    <submittedName>
        <fullName evidence="7">Uncharacterized protein</fullName>
    </submittedName>
</protein>
<evidence type="ECO:0000313" key="7">
    <source>
        <dbReference type="EMBL" id="MPM86533.1"/>
    </source>
</evidence>
<feature type="transmembrane region" description="Helical" evidence="6">
    <location>
        <begin position="31"/>
        <end position="53"/>
    </location>
</feature>
<keyword evidence="3 6" id="KW-0812">Transmembrane</keyword>
<evidence type="ECO:0000256" key="6">
    <source>
        <dbReference type="SAM" id="Phobius"/>
    </source>
</evidence>
<comment type="caution">
    <text evidence="7">The sequence shown here is derived from an EMBL/GenBank/DDBJ whole genome shotgun (WGS) entry which is preliminary data.</text>
</comment>
<evidence type="ECO:0000256" key="4">
    <source>
        <dbReference type="ARBA" id="ARBA00022989"/>
    </source>
</evidence>
<keyword evidence="4 6" id="KW-1133">Transmembrane helix</keyword>
<proteinExistence type="predicted"/>
<keyword evidence="2" id="KW-0813">Transport</keyword>
<dbReference type="Pfam" id="PF00209">
    <property type="entry name" value="SNF"/>
    <property type="match status" value="1"/>
</dbReference>
<feature type="transmembrane region" description="Helical" evidence="6">
    <location>
        <begin position="65"/>
        <end position="88"/>
    </location>
</feature>
<dbReference type="GO" id="GO:0016020">
    <property type="term" value="C:membrane"/>
    <property type="evidence" value="ECO:0007669"/>
    <property type="project" value="UniProtKB-SubCell"/>
</dbReference>
<gene>
    <name evidence="7" type="ORF">SDC9_133622</name>
</gene>
<dbReference type="PANTHER" id="PTHR42948">
    <property type="entry name" value="TRANSPORTER"/>
    <property type="match status" value="1"/>
</dbReference>
<accession>A0A645DC72</accession>
<evidence type="ECO:0000256" key="5">
    <source>
        <dbReference type="ARBA" id="ARBA00023136"/>
    </source>
</evidence>
<dbReference type="InterPro" id="IPR000175">
    <property type="entry name" value="Na/ntran_symport"/>
</dbReference>
<evidence type="ECO:0000256" key="2">
    <source>
        <dbReference type="ARBA" id="ARBA00022448"/>
    </source>
</evidence>
<feature type="transmembrane region" description="Helical" evidence="6">
    <location>
        <begin position="108"/>
        <end position="132"/>
    </location>
</feature>
<comment type="subcellular location">
    <subcellularLocation>
        <location evidence="1">Membrane</location>
        <topology evidence="1">Multi-pass membrane protein</topology>
    </subcellularLocation>
</comment>
<evidence type="ECO:0000256" key="1">
    <source>
        <dbReference type="ARBA" id="ARBA00004141"/>
    </source>
</evidence>
<dbReference type="InterPro" id="IPR037272">
    <property type="entry name" value="SNS_sf"/>
</dbReference>